<dbReference type="PROSITE" id="PS00107">
    <property type="entry name" value="PROTEIN_KINASE_ATP"/>
    <property type="match status" value="1"/>
</dbReference>
<dbReference type="RefSeq" id="WP_345673176.1">
    <property type="nucleotide sequence ID" value="NZ_BAABHS010000001.1"/>
</dbReference>
<feature type="compositionally biased region" description="Low complexity" evidence="7">
    <location>
        <begin position="470"/>
        <end position="479"/>
    </location>
</feature>
<dbReference type="Gene3D" id="3.10.105.10">
    <property type="entry name" value="Dipeptide-binding Protein, Domain 3"/>
    <property type="match status" value="1"/>
</dbReference>
<dbReference type="SUPFAM" id="SSF56112">
    <property type="entry name" value="Protein kinase-like (PK-like)"/>
    <property type="match status" value="1"/>
</dbReference>
<feature type="region of interest" description="Disordered" evidence="7">
    <location>
        <begin position="298"/>
        <end position="321"/>
    </location>
</feature>
<evidence type="ECO:0000256" key="6">
    <source>
        <dbReference type="PROSITE-ProRule" id="PRU10141"/>
    </source>
</evidence>
<name>A0ABP9GIU1_9ACTN</name>
<reference evidence="10" key="1">
    <citation type="journal article" date="2019" name="Int. J. Syst. Evol. Microbiol.">
        <title>The Global Catalogue of Microorganisms (GCM) 10K type strain sequencing project: providing services to taxonomists for standard genome sequencing and annotation.</title>
        <authorList>
            <consortium name="The Broad Institute Genomics Platform"/>
            <consortium name="The Broad Institute Genome Sequencing Center for Infectious Disease"/>
            <person name="Wu L."/>
            <person name="Ma J."/>
        </authorList>
    </citation>
    <scope>NUCLEOTIDE SEQUENCE [LARGE SCALE GENOMIC DNA]</scope>
    <source>
        <strain evidence="10">JCM 17986</strain>
    </source>
</reference>
<dbReference type="PANTHER" id="PTHR30290">
    <property type="entry name" value="PERIPLASMIC BINDING COMPONENT OF ABC TRANSPORTER"/>
    <property type="match status" value="1"/>
</dbReference>
<keyword evidence="2" id="KW-0813">Transport</keyword>
<dbReference type="PANTHER" id="PTHR30290:SF9">
    <property type="entry name" value="OLIGOPEPTIDE-BINDING PROTEIN APPA"/>
    <property type="match status" value="1"/>
</dbReference>
<dbReference type="InterPro" id="IPR000719">
    <property type="entry name" value="Prot_kinase_dom"/>
</dbReference>
<evidence type="ECO:0000256" key="2">
    <source>
        <dbReference type="ARBA" id="ARBA00022448"/>
    </source>
</evidence>
<evidence type="ECO:0000256" key="1">
    <source>
        <dbReference type="ARBA" id="ARBA00005695"/>
    </source>
</evidence>
<evidence type="ECO:0000313" key="10">
    <source>
        <dbReference type="Proteomes" id="UP001500466"/>
    </source>
</evidence>
<dbReference type="InterPro" id="IPR039424">
    <property type="entry name" value="SBP_5"/>
</dbReference>
<comment type="similarity">
    <text evidence="1">Belongs to the bacterial solute-binding protein 5 family.</text>
</comment>
<organism evidence="9 10">
    <name type="scientific">Yinghuangia aomiensis</name>
    <dbReference type="NCBI Taxonomy" id="676205"/>
    <lineage>
        <taxon>Bacteria</taxon>
        <taxon>Bacillati</taxon>
        <taxon>Actinomycetota</taxon>
        <taxon>Actinomycetes</taxon>
        <taxon>Kitasatosporales</taxon>
        <taxon>Streptomycetaceae</taxon>
        <taxon>Yinghuangia</taxon>
    </lineage>
</organism>
<keyword evidence="3" id="KW-0732">Signal</keyword>
<protein>
    <recommendedName>
        <fullName evidence="8">Protein kinase domain-containing protein</fullName>
    </recommendedName>
</protein>
<evidence type="ECO:0000313" key="9">
    <source>
        <dbReference type="EMBL" id="GAA4945127.1"/>
    </source>
</evidence>
<dbReference type="PROSITE" id="PS50011">
    <property type="entry name" value="PROTEIN_KINASE_DOM"/>
    <property type="match status" value="1"/>
</dbReference>
<feature type="compositionally biased region" description="Low complexity" evidence="7">
    <location>
        <begin position="344"/>
        <end position="361"/>
    </location>
</feature>
<feature type="compositionally biased region" description="Pro residues" evidence="7">
    <location>
        <begin position="390"/>
        <end position="406"/>
    </location>
</feature>
<dbReference type="Pfam" id="PF00496">
    <property type="entry name" value="SBP_bac_5"/>
    <property type="match status" value="1"/>
</dbReference>
<dbReference type="InterPro" id="IPR008271">
    <property type="entry name" value="Ser/Thr_kinase_AS"/>
</dbReference>
<dbReference type="Pfam" id="PF00069">
    <property type="entry name" value="Pkinase"/>
    <property type="match status" value="1"/>
</dbReference>
<evidence type="ECO:0000256" key="4">
    <source>
        <dbReference type="ARBA" id="ARBA00022741"/>
    </source>
</evidence>
<feature type="compositionally biased region" description="Pro residues" evidence="7">
    <location>
        <begin position="480"/>
        <end position="493"/>
    </location>
</feature>
<dbReference type="CDD" id="cd14014">
    <property type="entry name" value="STKc_PknB_like"/>
    <property type="match status" value="1"/>
</dbReference>
<dbReference type="SUPFAM" id="SSF53850">
    <property type="entry name" value="Periplasmic binding protein-like II"/>
    <property type="match status" value="1"/>
</dbReference>
<feature type="domain" description="Protein kinase" evidence="8">
    <location>
        <begin position="16"/>
        <end position="272"/>
    </location>
</feature>
<proteinExistence type="inferred from homology"/>
<feature type="binding site" evidence="6">
    <location>
        <position position="44"/>
    </location>
    <ligand>
        <name>ATP</name>
        <dbReference type="ChEBI" id="CHEBI:30616"/>
    </ligand>
</feature>
<evidence type="ECO:0000256" key="5">
    <source>
        <dbReference type="ARBA" id="ARBA00022840"/>
    </source>
</evidence>
<feature type="compositionally biased region" description="Pro residues" evidence="7">
    <location>
        <begin position="661"/>
        <end position="684"/>
    </location>
</feature>
<feature type="compositionally biased region" description="Pro residues" evidence="7">
    <location>
        <begin position="636"/>
        <end position="655"/>
    </location>
</feature>
<dbReference type="EMBL" id="BAABHS010000001">
    <property type="protein sequence ID" value="GAA4945127.1"/>
    <property type="molecule type" value="Genomic_DNA"/>
</dbReference>
<dbReference type="InterPro" id="IPR017441">
    <property type="entry name" value="Protein_kinase_ATP_BS"/>
</dbReference>
<feature type="compositionally biased region" description="Pro residues" evidence="7">
    <location>
        <begin position="544"/>
        <end position="555"/>
    </location>
</feature>
<accession>A0ABP9GIU1</accession>
<feature type="compositionally biased region" description="Low complexity" evidence="7">
    <location>
        <begin position="414"/>
        <end position="426"/>
    </location>
</feature>
<evidence type="ECO:0000256" key="3">
    <source>
        <dbReference type="ARBA" id="ARBA00022729"/>
    </source>
</evidence>
<dbReference type="Gene3D" id="3.30.200.20">
    <property type="entry name" value="Phosphorylase Kinase, domain 1"/>
    <property type="match status" value="1"/>
</dbReference>
<evidence type="ECO:0000259" key="8">
    <source>
        <dbReference type="PROSITE" id="PS50011"/>
    </source>
</evidence>
<keyword evidence="10" id="KW-1185">Reference proteome</keyword>
<feature type="compositionally biased region" description="Pro residues" evidence="7">
    <location>
        <begin position="453"/>
        <end position="469"/>
    </location>
</feature>
<keyword evidence="5 6" id="KW-0067">ATP-binding</keyword>
<feature type="compositionally biased region" description="Pro residues" evidence="7">
    <location>
        <begin position="516"/>
        <end position="533"/>
    </location>
</feature>
<feature type="region of interest" description="Disordered" evidence="7">
    <location>
        <begin position="344"/>
        <end position="732"/>
    </location>
</feature>
<dbReference type="Gene3D" id="1.10.510.10">
    <property type="entry name" value="Transferase(Phosphotransferase) domain 1"/>
    <property type="match status" value="1"/>
</dbReference>
<keyword evidence="4 6" id="KW-0547">Nucleotide-binding</keyword>
<dbReference type="InterPro" id="IPR011009">
    <property type="entry name" value="Kinase-like_dom_sf"/>
</dbReference>
<feature type="compositionally biased region" description="Low complexity" evidence="7">
    <location>
        <begin position="578"/>
        <end position="608"/>
    </location>
</feature>
<gene>
    <name evidence="9" type="ORF">GCM10023205_00960</name>
</gene>
<evidence type="ECO:0000256" key="7">
    <source>
        <dbReference type="SAM" id="MobiDB-lite"/>
    </source>
</evidence>
<dbReference type="PROSITE" id="PS00108">
    <property type="entry name" value="PROTEIN_KINASE_ST"/>
    <property type="match status" value="1"/>
</dbReference>
<comment type="caution">
    <text evidence="9">The sequence shown here is derived from an EMBL/GenBank/DDBJ whole genome shotgun (WGS) entry which is preliminary data.</text>
</comment>
<dbReference type="InterPro" id="IPR000914">
    <property type="entry name" value="SBP_5_dom"/>
</dbReference>
<sequence>MIHALRPGDPHEVGGYRVVARLGAGGMGEVFLGRSPSGRLVAIKLVRAELSVDPDFRARFRREVDASRRVSAFHTAAVVAADADATPAWMVTEYIPGPSLEEAVRGHGPFPGHALRVLGAGLAEALEAIHACDLIHRDLKPSNILLAEDGPRVIDFGIARALEGATMTRTGFMVGSVGFLSPEQLQAERITPAADVFALGAVLCAAAGIAPFGEGSAQAMLYRVVHQEPNLGGLPDELHAVVTACLAKDPEDRPQPMDLVHMLSTGPAGQWLPLGVLASIRERRDHAGLLARQAMASGGNAAGQSRPGVAPGAGAAGGAAAGGGALAGGPAGAAAGAAGAAAAASSGTPSSAAGSAPAASSRGNADGPRAPDSAVPPTSGPGVAPASLYGPPPGASSVPRPDPNPWAPHGGLTGPTSSTPGSAAPTPGYPPQQSPFDAAEAPGTPNTPQAAPVQPPMPPPPAPGQPAPQTPWQAQHAQQPPHPAGGYGPPPTPASSGFEGWPPPSGPAAAGSPGVPDRPGPPVPAPAPGPVGPPGSGQGAPGTPGAPAPGMPGFPPGQGQSPSPAPGSPAGGPNLAQPANPGSATPPGSPGSPGSAHASPPGPGALSAYPPPVPHPNSSANPAYPQPGAPGAAWPAPAPTPPIPRTTPPPPPTAPPVVGMPTPPPPSPQSAGPNPGPGLPPPGAPAYIPQGPGPSPHAHPHAQAQPHPHPQPPAWQQGYAPSPAPDSPGRLDRLPGGRKVWLPVAVVTALAVLAGAGVAIAAAFSGNGGGKGTGNTGASSGPLVPVVPPTTPGTPAPKRGGSIVVAVSADSISLDPATAELAAYADGQRMSALYDPLVVFTQASGTVTPQLAKSLTTTDGALWTLELRPNVTFSDGTPLDAAAVKFNWERLADPTLLSPHAQTLKGVTLTVVDPTHLTIQLAAPDRAFDHVVADELAYVGSPTAMKADSKGFGKKPVGAGPYVLKSWDTTSQVFARNPTYWQGADKAYLDGITFKVLTPEVATAALNAGQADVAFTSSGRDTSRAQAVGLDLIPVVGPGAVMMAFNDATAPFDDVRARKAVIAALDADQVGKALQAQTTDSVVPDASPLASSAPRQGKQDHAKAQALFDELAAAGKPLSFTLSGSQSQLAAFQVIQNQLAAYQNVTFKYEVLDSSAWVEKYSKRTFQALWGWEGGTDLDIWLRGVTQSGAPANYLGYKDADVDAGWTLLRNASTPADRQAAYMRIFKALDAAPPWWIMGQLSVTAVQKKGALNGLDGAYADGIVRWELVSKS</sequence>
<dbReference type="CDD" id="cd00995">
    <property type="entry name" value="PBP2_NikA_DppA_OppA_like"/>
    <property type="match status" value="1"/>
</dbReference>
<dbReference type="Proteomes" id="UP001500466">
    <property type="component" value="Unassembled WGS sequence"/>
</dbReference>
<dbReference type="Gene3D" id="3.40.190.10">
    <property type="entry name" value="Periplasmic binding protein-like II"/>
    <property type="match status" value="1"/>
</dbReference>
<dbReference type="SMART" id="SM00220">
    <property type="entry name" value="S_TKc"/>
    <property type="match status" value="1"/>
</dbReference>